<reference evidence="3" key="1">
    <citation type="journal article" date="2019" name="Int. J. Syst. Evol. Microbiol.">
        <title>The Global Catalogue of Microorganisms (GCM) 10K type strain sequencing project: providing services to taxonomists for standard genome sequencing and annotation.</title>
        <authorList>
            <consortium name="The Broad Institute Genomics Platform"/>
            <consortium name="The Broad Institute Genome Sequencing Center for Infectious Disease"/>
            <person name="Wu L."/>
            <person name="Ma J."/>
        </authorList>
    </citation>
    <scope>NUCLEOTIDE SEQUENCE [LARGE SCALE GENOMIC DNA]</scope>
    <source>
        <strain evidence="3">CCUG 60527</strain>
    </source>
</reference>
<dbReference type="Gene3D" id="3.40.30.10">
    <property type="entry name" value="Glutaredoxin"/>
    <property type="match status" value="1"/>
</dbReference>
<dbReference type="SUPFAM" id="SSF52833">
    <property type="entry name" value="Thioredoxin-like"/>
    <property type="match status" value="1"/>
</dbReference>
<comment type="caution">
    <text evidence="2">The sequence shown here is derived from an EMBL/GenBank/DDBJ whole genome shotgun (WGS) entry which is preliminary data.</text>
</comment>
<gene>
    <name evidence="2" type="ORF">ACFQ1U_04815</name>
</gene>
<sequence length="176" mass="20353">MKKTIYILATIVLTACASPKKISATKNDKGNLVGIATKTDFEQEPYASEWFNDYYGYYETDKQTVAELKPYLKNVTIKGFMGTWCGDSQREIPNFYKILDEVNYNYNNLELVTVDRKKKAQGLEKGYNIKRVPTFIFYKDGKEIGRFVEHTVNGNSLEHDMLQIVSEKGYKHAYQK</sequence>
<dbReference type="Pfam" id="PF00085">
    <property type="entry name" value="Thioredoxin"/>
    <property type="match status" value="1"/>
</dbReference>
<organism evidence="2 3">
    <name type="scientific">Tenacibaculum geojense</name>
    <dbReference type="NCBI Taxonomy" id="915352"/>
    <lineage>
        <taxon>Bacteria</taxon>
        <taxon>Pseudomonadati</taxon>
        <taxon>Bacteroidota</taxon>
        <taxon>Flavobacteriia</taxon>
        <taxon>Flavobacteriales</taxon>
        <taxon>Flavobacteriaceae</taxon>
        <taxon>Tenacibaculum</taxon>
    </lineage>
</organism>
<dbReference type="PROSITE" id="PS51352">
    <property type="entry name" value="THIOREDOXIN_2"/>
    <property type="match status" value="1"/>
</dbReference>
<dbReference type="InterPro" id="IPR036249">
    <property type="entry name" value="Thioredoxin-like_sf"/>
</dbReference>
<evidence type="ECO:0000259" key="1">
    <source>
        <dbReference type="PROSITE" id="PS51352"/>
    </source>
</evidence>
<evidence type="ECO:0000313" key="2">
    <source>
        <dbReference type="EMBL" id="MFD0992517.1"/>
    </source>
</evidence>
<feature type="domain" description="Thioredoxin" evidence="1">
    <location>
        <begin position="32"/>
        <end position="170"/>
    </location>
</feature>
<dbReference type="PROSITE" id="PS51257">
    <property type="entry name" value="PROKAR_LIPOPROTEIN"/>
    <property type="match status" value="1"/>
</dbReference>
<dbReference type="EMBL" id="JBHTJR010000023">
    <property type="protein sequence ID" value="MFD0992517.1"/>
    <property type="molecule type" value="Genomic_DNA"/>
</dbReference>
<proteinExistence type="predicted"/>
<dbReference type="InterPro" id="IPR013766">
    <property type="entry name" value="Thioredoxin_domain"/>
</dbReference>
<name>A0ABW3JQ08_9FLAO</name>
<dbReference type="RefSeq" id="WP_386105889.1">
    <property type="nucleotide sequence ID" value="NZ_JBHTJR010000023.1"/>
</dbReference>
<evidence type="ECO:0000313" key="3">
    <source>
        <dbReference type="Proteomes" id="UP001597062"/>
    </source>
</evidence>
<dbReference type="CDD" id="cd02947">
    <property type="entry name" value="TRX_family"/>
    <property type="match status" value="1"/>
</dbReference>
<keyword evidence="3" id="KW-1185">Reference proteome</keyword>
<dbReference type="Proteomes" id="UP001597062">
    <property type="component" value="Unassembled WGS sequence"/>
</dbReference>
<accession>A0ABW3JQ08</accession>
<protein>
    <submittedName>
        <fullName evidence="2">Thioredoxin family protein</fullName>
    </submittedName>
</protein>